<feature type="compositionally biased region" description="Low complexity" evidence="1">
    <location>
        <begin position="106"/>
        <end position="117"/>
    </location>
</feature>
<dbReference type="InParanoid" id="A0A218ZFN7"/>
<protein>
    <submittedName>
        <fullName evidence="2">Uncharacterized protein</fullName>
    </submittedName>
</protein>
<reference evidence="2 3" key="1">
    <citation type="submission" date="2017-04" db="EMBL/GenBank/DDBJ databases">
        <title>Draft genome sequence of Marssonina coronaria NL1: causal agent of apple blotch.</title>
        <authorList>
            <person name="Cheng Q."/>
        </authorList>
    </citation>
    <scope>NUCLEOTIDE SEQUENCE [LARGE SCALE GENOMIC DNA]</scope>
    <source>
        <strain evidence="2 3">NL1</strain>
    </source>
</reference>
<proteinExistence type="predicted"/>
<dbReference type="CDD" id="cd09271">
    <property type="entry name" value="RNase_H2-C"/>
    <property type="match status" value="1"/>
</dbReference>
<keyword evidence="3" id="KW-1185">Reference proteome</keyword>
<dbReference type="GO" id="GO:0032299">
    <property type="term" value="C:ribonuclease H2 complex"/>
    <property type="evidence" value="ECO:0007669"/>
    <property type="project" value="InterPro"/>
</dbReference>
<dbReference type="AlphaFoldDB" id="A0A218ZFN7"/>
<dbReference type="Gene3D" id="2.40.128.680">
    <property type="match status" value="1"/>
</dbReference>
<accession>A0A218ZFN7</accession>
<dbReference type="PANTHER" id="PTHR47204:SF1">
    <property type="entry name" value="RIBONUCLEASE H2 SUBUNIT C"/>
    <property type="match status" value="1"/>
</dbReference>
<dbReference type="EMBL" id="MZNU01000032">
    <property type="protein sequence ID" value="OWP06827.1"/>
    <property type="molecule type" value="Genomic_DNA"/>
</dbReference>
<dbReference type="OrthoDB" id="6222486at2759"/>
<dbReference type="STRING" id="503106.A0A218ZFN7"/>
<sequence>MLALQRGPRHRGRCTPSVLPCRVDRNGRVHAATRYWNPVVSGTPPAPALPARTGVPRPVPPLPHKTHADGTKTAYFRGRKLHGKTLALPPSHRGVVASATERVLPAAEPAAASGKPAGAEEEGQEPEPEPEVKIVEERASFDEVVVWGHEVLPDGMADPYVRGLEDWIAFAAQIHEHGHGPEEEKTE</sequence>
<evidence type="ECO:0000313" key="2">
    <source>
        <dbReference type="EMBL" id="OWP06827.1"/>
    </source>
</evidence>
<gene>
    <name evidence="2" type="ORF">B2J93_3823</name>
</gene>
<organism evidence="2 3">
    <name type="scientific">Diplocarpon coronariae</name>
    <dbReference type="NCBI Taxonomy" id="2795749"/>
    <lineage>
        <taxon>Eukaryota</taxon>
        <taxon>Fungi</taxon>
        <taxon>Dikarya</taxon>
        <taxon>Ascomycota</taxon>
        <taxon>Pezizomycotina</taxon>
        <taxon>Leotiomycetes</taxon>
        <taxon>Helotiales</taxon>
        <taxon>Drepanopezizaceae</taxon>
        <taxon>Diplocarpon</taxon>
    </lineage>
</organism>
<dbReference type="PANTHER" id="PTHR47204">
    <property type="entry name" value="OS02G0168900 PROTEIN"/>
    <property type="match status" value="1"/>
</dbReference>
<evidence type="ECO:0000256" key="1">
    <source>
        <dbReference type="SAM" id="MobiDB-lite"/>
    </source>
</evidence>
<name>A0A218ZFN7_9HELO</name>
<dbReference type="Proteomes" id="UP000242519">
    <property type="component" value="Unassembled WGS sequence"/>
</dbReference>
<comment type="caution">
    <text evidence="2">The sequence shown here is derived from an EMBL/GenBank/DDBJ whole genome shotgun (WGS) entry which is preliminary data.</text>
</comment>
<dbReference type="GO" id="GO:0006401">
    <property type="term" value="P:RNA catabolic process"/>
    <property type="evidence" value="ECO:0007669"/>
    <property type="project" value="InterPro"/>
</dbReference>
<dbReference type="Pfam" id="PF08615">
    <property type="entry name" value="RNase_H2_suC"/>
    <property type="match status" value="1"/>
</dbReference>
<dbReference type="InterPro" id="IPR013924">
    <property type="entry name" value="RNase_H2_suC"/>
</dbReference>
<feature type="compositionally biased region" description="Acidic residues" evidence="1">
    <location>
        <begin position="119"/>
        <end position="129"/>
    </location>
</feature>
<evidence type="ECO:0000313" key="3">
    <source>
        <dbReference type="Proteomes" id="UP000242519"/>
    </source>
</evidence>
<feature type="region of interest" description="Disordered" evidence="1">
    <location>
        <begin position="106"/>
        <end position="131"/>
    </location>
</feature>